<dbReference type="InterPro" id="IPR027624">
    <property type="entry name" value="TOMM_cyclo_SagD"/>
</dbReference>
<accession>A0A1I2N395</accession>
<dbReference type="EMBL" id="FOOG01000016">
    <property type="protein sequence ID" value="SFF96187.1"/>
    <property type="molecule type" value="Genomic_DNA"/>
</dbReference>
<protein>
    <submittedName>
        <fullName evidence="2">Ribosomal protein S12 methylthiotransferase accessory factor</fullName>
    </submittedName>
</protein>
<dbReference type="Gene3D" id="3.40.50.720">
    <property type="entry name" value="NAD(P)-binding Rossmann-like Domain"/>
    <property type="match status" value="1"/>
</dbReference>
<dbReference type="PANTHER" id="PTHR37809">
    <property type="entry name" value="RIBOSOMAL PROTEIN S12 METHYLTHIOTRANSFERASE ACCESSORY FACTOR YCAO"/>
    <property type="match status" value="1"/>
</dbReference>
<dbReference type="OrthoDB" id="2379922at2"/>
<dbReference type="Gene3D" id="3.30.1330.230">
    <property type="match status" value="1"/>
</dbReference>
<dbReference type="AlphaFoldDB" id="A0A1I2N395"/>
<evidence type="ECO:0000313" key="2">
    <source>
        <dbReference type="EMBL" id="SFF96187.1"/>
    </source>
</evidence>
<dbReference type="Proteomes" id="UP000198897">
    <property type="component" value="Unassembled WGS sequence"/>
</dbReference>
<dbReference type="Pfam" id="PF02624">
    <property type="entry name" value="YcaO"/>
    <property type="match status" value="1"/>
</dbReference>
<name>A0A1I2N395_9BACI</name>
<dbReference type="InterPro" id="IPR003776">
    <property type="entry name" value="YcaO-like_dom"/>
</dbReference>
<evidence type="ECO:0000259" key="1">
    <source>
        <dbReference type="PROSITE" id="PS51664"/>
    </source>
</evidence>
<gene>
    <name evidence="2" type="ORF">SAMN05216353_11616</name>
</gene>
<organism evidence="2 3">
    <name type="scientific">Halobacillus alkaliphilus</name>
    <dbReference type="NCBI Taxonomy" id="396056"/>
    <lineage>
        <taxon>Bacteria</taxon>
        <taxon>Bacillati</taxon>
        <taxon>Bacillota</taxon>
        <taxon>Bacilli</taxon>
        <taxon>Bacillales</taxon>
        <taxon>Bacillaceae</taxon>
        <taxon>Halobacillus</taxon>
    </lineage>
</organism>
<keyword evidence="2" id="KW-0687">Ribonucleoprotein</keyword>
<dbReference type="GO" id="GO:0016740">
    <property type="term" value="F:transferase activity"/>
    <property type="evidence" value="ECO:0007669"/>
    <property type="project" value="UniProtKB-KW"/>
</dbReference>
<dbReference type="PANTHER" id="PTHR37809:SF1">
    <property type="entry name" value="RIBOSOMAL PROTEIN S12 METHYLTHIOTRANSFERASE ACCESSORY FACTOR YCAO"/>
    <property type="match status" value="1"/>
</dbReference>
<keyword evidence="2" id="KW-0689">Ribosomal protein</keyword>
<reference evidence="3" key="1">
    <citation type="submission" date="2016-10" db="EMBL/GenBank/DDBJ databases">
        <authorList>
            <person name="Varghese N."/>
            <person name="Submissions S."/>
        </authorList>
    </citation>
    <scope>NUCLEOTIDE SEQUENCE [LARGE SCALE GENOMIC DNA]</scope>
    <source>
        <strain evidence="3">FP5</strain>
    </source>
</reference>
<dbReference type="NCBIfam" id="TIGR03604">
    <property type="entry name" value="TOMM_cyclo_SagD"/>
    <property type="match status" value="1"/>
</dbReference>
<keyword evidence="3" id="KW-1185">Reference proteome</keyword>
<sequence>MNSTIALVGRGKLLQLTAEELSPQWEIARLPDFNAPIPEDTRLMIVLHDAWAPSIYLQAEAAAVNCGVEWIPGFVSFGAGFVGPLVRPGSAGCSQCAESRRLMAATDRQDLWKMRQTLLENHSGREEEWGSETAFRQMACLIKNEVEQVWKERPTLLKESLYRINLKTLDTSRHVILPDSSCPVCSIRPEDSASAAEITLKPSMKIDKNSYRCRSKEELSSVLSIEYLDPRTGMLNNKLQDFETPFADVIVNLPIMDGDEGTAGRTNSYAESEMTAILEGLERSCGMEPRGKRTVVYDSYSNLDSALHPLQAGIHSNKQYAQPHFPFTAFHPDRKMNWVWGYSFQKKAPLLVPERLAYYSMGCGDGFVFETSNGCALGGSLEEAIFHGMLEVLERDSFLMTWYARLPLPRIDPYTSGDKELLLMIDRMREEAGYDLYLYNATMEHGIPCIFTIIKKRDPDQAGLNLICAAGAHLDPIRAVKSAIVESIGMVKPLNKEFEQNKNKYAAMLDDSSLVQKMDDHGMLYGLPEAEERLDFLLKNEQKQQSFAEAFNWDRSHPDLTADVRDLMNVFSELDLDVIVVDQTTPEIRRNDLHCVKVLIPGMLPMTFGHHLTRITGLNRVLHVPKELGYISRPLTLEDLNPYPHPFP</sequence>
<dbReference type="NCBIfam" id="TIGR03882">
    <property type="entry name" value="cyclo_dehyd_2"/>
    <property type="match status" value="1"/>
</dbReference>
<proteinExistence type="predicted"/>
<evidence type="ECO:0000313" key="3">
    <source>
        <dbReference type="Proteomes" id="UP000198897"/>
    </source>
</evidence>
<dbReference type="GO" id="GO:0005840">
    <property type="term" value="C:ribosome"/>
    <property type="evidence" value="ECO:0007669"/>
    <property type="project" value="UniProtKB-KW"/>
</dbReference>
<feature type="domain" description="YcaO" evidence="1">
    <location>
        <begin position="264"/>
        <end position="648"/>
    </location>
</feature>
<dbReference type="PROSITE" id="PS51664">
    <property type="entry name" value="YCAO"/>
    <property type="match status" value="1"/>
</dbReference>
<dbReference type="Gene3D" id="3.30.40.250">
    <property type="match status" value="1"/>
</dbReference>
<dbReference type="Gene3D" id="3.30.160.660">
    <property type="match status" value="1"/>
</dbReference>
<dbReference type="InterPro" id="IPR022291">
    <property type="entry name" value="Bacteriocin_synth_cyclodeHase"/>
</dbReference>
<dbReference type="RefSeq" id="WP_089751961.1">
    <property type="nucleotide sequence ID" value="NZ_FOOG01000016.1"/>
</dbReference>
<keyword evidence="2" id="KW-0808">Transferase</keyword>